<feature type="signal peptide" evidence="2">
    <location>
        <begin position="1"/>
        <end position="20"/>
    </location>
</feature>
<dbReference type="OrthoDB" id="73875at2759"/>
<protein>
    <submittedName>
        <fullName evidence="3">Uncharacterized protein</fullName>
    </submittedName>
</protein>
<comment type="caution">
    <text evidence="3">The sequence shown here is derived from an EMBL/GenBank/DDBJ whole genome shotgun (WGS) entry which is preliminary data.</text>
</comment>
<sequence length="313" mass="36079">MRIQTLQLLILGMLVATVLARVILTGPAPQASVISLEDTASSQEHSNIPEIRPQHSAESVPNLSLPEARHNQSTLHKRQCVKNGPGDDDWACDLLWPTFNQMEQRMRDTNNHGRLVPENHLVFYSNLRTPTDEERANGPEVMPTHEDLAVWLSWCEGWMKANNLPSVHMYNVLDIKWLYRQYLWLDDHWEQMERAGPPPLVVQPGQWKPNFPPPIDVGDAEYHFTGCLLQTMCVRSENPDVYLFTSYDMDPYDDSTWAEIEFPSLTLNTDVQRIWRVDPAPGAECHAKELLWSREKDQPLPIRWLCPVKNEDP</sequence>
<feature type="region of interest" description="Disordered" evidence="1">
    <location>
        <begin position="37"/>
        <end position="60"/>
    </location>
</feature>
<name>A0A0N0NPC8_9EURO</name>
<accession>A0A0N0NPC8</accession>
<gene>
    <name evidence="3" type="ORF">AB675_9835</name>
</gene>
<proteinExistence type="predicted"/>
<evidence type="ECO:0000256" key="1">
    <source>
        <dbReference type="SAM" id="MobiDB-lite"/>
    </source>
</evidence>
<dbReference type="GeneID" id="28742285"/>
<keyword evidence="2" id="KW-0732">Signal</keyword>
<dbReference type="EMBL" id="LFJN01000007">
    <property type="protein sequence ID" value="KPI42601.1"/>
    <property type="molecule type" value="Genomic_DNA"/>
</dbReference>
<keyword evidence="4" id="KW-1185">Reference proteome</keyword>
<evidence type="ECO:0000313" key="3">
    <source>
        <dbReference type="EMBL" id="KPI42601.1"/>
    </source>
</evidence>
<feature type="chain" id="PRO_5005856804" evidence="2">
    <location>
        <begin position="21"/>
        <end position="313"/>
    </location>
</feature>
<dbReference type="RefSeq" id="XP_018002564.1">
    <property type="nucleotide sequence ID" value="XM_018150405.1"/>
</dbReference>
<evidence type="ECO:0000256" key="2">
    <source>
        <dbReference type="SAM" id="SignalP"/>
    </source>
</evidence>
<dbReference type="VEuPathDB" id="FungiDB:AB675_9835"/>
<dbReference type="AlphaFoldDB" id="A0A0N0NPC8"/>
<organism evidence="3 4">
    <name type="scientific">Cyphellophora attinorum</name>
    <dbReference type="NCBI Taxonomy" id="1664694"/>
    <lineage>
        <taxon>Eukaryota</taxon>
        <taxon>Fungi</taxon>
        <taxon>Dikarya</taxon>
        <taxon>Ascomycota</taxon>
        <taxon>Pezizomycotina</taxon>
        <taxon>Eurotiomycetes</taxon>
        <taxon>Chaetothyriomycetidae</taxon>
        <taxon>Chaetothyriales</taxon>
        <taxon>Cyphellophoraceae</taxon>
        <taxon>Cyphellophora</taxon>
    </lineage>
</organism>
<evidence type="ECO:0000313" key="4">
    <source>
        <dbReference type="Proteomes" id="UP000038010"/>
    </source>
</evidence>
<dbReference type="Proteomes" id="UP000038010">
    <property type="component" value="Unassembled WGS sequence"/>
</dbReference>
<reference evidence="3 4" key="1">
    <citation type="submission" date="2015-06" db="EMBL/GenBank/DDBJ databases">
        <title>Draft genome of the ant-associated black yeast Phialophora attae CBS 131958.</title>
        <authorList>
            <person name="Moreno L.F."/>
            <person name="Stielow B.J."/>
            <person name="de Hoog S."/>
            <person name="Vicente V.A."/>
            <person name="Weiss V.A."/>
            <person name="de Vries M."/>
            <person name="Cruz L.M."/>
            <person name="Souza E.M."/>
        </authorList>
    </citation>
    <scope>NUCLEOTIDE SEQUENCE [LARGE SCALE GENOMIC DNA]</scope>
    <source>
        <strain evidence="3 4">CBS 131958</strain>
    </source>
</reference>